<dbReference type="SUPFAM" id="SSF109854">
    <property type="entry name" value="DinB/YfiT-like putative metalloenzymes"/>
    <property type="match status" value="1"/>
</dbReference>
<dbReference type="InterPro" id="IPR017520">
    <property type="entry name" value="CHP03086"/>
</dbReference>
<dbReference type="NCBIfam" id="TIGR03086">
    <property type="entry name" value="TIGR03086 family metal-binding protein"/>
    <property type="match status" value="1"/>
</dbReference>
<dbReference type="InterPro" id="IPR034660">
    <property type="entry name" value="DinB/YfiT-like"/>
</dbReference>
<accession>A0A5B2XFU9</accession>
<evidence type="ECO:0000313" key="2">
    <source>
        <dbReference type="EMBL" id="KAA2262213.1"/>
    </source>
</evidence>
<gene>
    <name evidence="2" type="ORF">F0L68_13050</name>
</gene>
<organism evidence="2 3">
    <name type="scientific">Solihabitans fulvus</name>
    <dbReference type="NCBI Taxonomy" id="1892852"/>
    <lineage>
        <taxon>Bacteria</taxon>
        <taxon>Bacillati</taxon>
        <taxon>Actinomycetota</taxon>
        <taxon>Actinomycetes</taxon>
        <taxon>Pseudonocardiales</taxon>
        <taxon>Pseudonocardiaceae</taxon>
        <taxon>Solihabitans</taxon>
    </lineage>
</organism>
<reference evidence="2 3" key="1">
    <citation type="submission" date="2019-09" db="EMBL/GenBank/DDBJ databases">
        <title>Goodfellowia gen. nov., a new genus of the Pseudonocardineae related to Actinoalloteichus, containing Goodfellowia coeruleoviolacea gen. nov., comb. nov. gen. nov., comb. nov.</title>
        <authorList>
            <person name="Labeda D."/>
        </authorList>
    </citation>
    <scope>NUCLEOTIDE SEQUENCE [LARGE SCALE GENOMIC DNA]</scope>
    <source>
        <strain evidence="2 3">AN110305</strain>
    </source>
</reference>
<feature type="domain" description="Mycothiol-dependent maleylpyruvate isomerase metal-binding" evidence="1">
    <location>
        <begin position="8"/>
        <end position="129"/>
    </location>
</feature>
<dbReference type="Gene3D" id="1.20.120.450">
    <property type="entry name" value="dinb family like domain"/>
    <property type="match status" value="1"/>
</dbReference>
<dbReference type="InterPro" id="IPR017517">
    <property type="entry name" value="Maleyloyr_isom"/>
</dbReference>
<comment type="caution">
    <text evidence="2">The sequence shown here is derived from an EMBL/GenBank/DDBJ whole genome shotgun (WGS) entry which is preliminary data.</text>
</comment>
<dbReference type="GO" id="GO:0046872">
    <property type="term" value="F:metal ion binding"/>
    <property type="evidence" value="ECO:0007669"/>
    <property type="project" value="InterPro"/>
</dbReference>
<sequence>MDYRELDRRAVEASRAVVATVTVDQLELPTPCAAWNLRELLVHLIDQHRGFAAAARGNGADLSAWRGAELGDDPVAAYDRAADEVLAAFAEVDDLDRMFELPEFGQPFPAKYAIGFHFIDYVVHAWDVARTVGIPHGIDEDLAVAAWPIADRVPTELRPGQEKRAFERALPAVADAAPMDRLLARLGRNPAWAP</sequence>
<dbReference type="Proteomes" id="UP000323454">
    <property type="component" value="Unassembled WGS sequence"/>
</dbReference>
<evidence type="ECO:0000259" key="1">
    <source>
        <dbReference type="Pfam" id="PF11716"/>
    </source>
</evidence>
<dbReference type="EMBL" id="VUOB01000022">
    <property type="protein sequence ID" value="KAA2262213.1"/>
    <property type="molecule type" value="Genomic_DNA"/>
</dbReference>
<dbReference type="RefSeq" id="WP_149849796.1">
    <property type="nucleotide sequence ID" value="NZ_VUOB01000022.1"/>
</dbReference>
<dbReference type="InterPro" id="IPR024344">
    <property type="entry name" value="MDMPI_metal-binding"/>
</dbReference>
<dbReference type="AlphaFoldDB" id="A0A5B2XFU9"/>
<protein>
    <submittedName>
        <fullName evidence="2">TIGR03086 family protein</fullName>
    </submittedName>
</protein>
<proteinExistence type="predicted"/>
<evidence type="ECO:0000313" key="3">
    <source>
        <dbReference type="Proteomes" id="UP000323454"/>
    </source>
</evidence>
<dbReference type="NCBIfam" id="TIGR03083">
    <property type="entry name" value="maleylpyruvate isomerase family mycothiol-dependent enzyme"/>
    <property type="match status" value="1"/>
</dbReference>
<dbReference type="OrthoDB" id="5185819at2"/>
<keyword evidence="3" id="KW-1185">Reference proteome</keyword>
<dbReference type="Pfam" id="PF11716">
    <property type="entry name" value="MDMPI_N"/>
    <property type="match status" value="1"/>
</dbReference>
<name>A0A5B2XFU9_9PSEU</name>
<reference evidence="2 3" key="2">
    <citation type="submission" date="2019-09" db="EMBL/GenBank/DDBJ databases">
        <authorList>
            <person name="Jin C."/>
        </authorList>
    </citation>
    <scope>NUCLEOTIDE SEQUENCE [LARGE SCALE GENOMIC DNA]</scope>
    <source>
        <strain evidence="2 3">AN110305</strain>
    </source>
</reference>